<dbReference type="AlphaFoldDB" id="A0A2P2P6N3"/>
<organism evidence="1">
    <name type="scientific">Rhizophora mucronata</name>
    <name type="common">Asiatic mangrove</name>
    <dbReference type="NCBI Taxonomy" id="61149"/>
    <lineage>
        <taxon>Eukaryota</taxon>
        <taxon>Viridiplantae</taxon>
        <taxon>Streptophyta</taxon>
        <taxon>Embryophyta</taxon>
        <taxon>Tracheophyta</taxon>
        <taxon>Spermatophyta</taxon>
        <taxon>Magnoliopsida</taxon>
        <taxon>eudicotyledons</taxon>
        <taxon>Gunneridae</taxon>
        <taxon>Pentapetalae</taxon>
        <taxon>rosids</taxon>
        <taxon>fabids</taxon>
        <taxon>Malpighiales</taxon>
        <taxon>Rhizophoraceae</taxon>
        <taxon>Rhizophora</taxon>
    </lineage>
</organism>
<dbReference type="EMBL" id="GGEC01069932">
    <property type="protein sequence ID" value="MBX50416.1"/>
    <property type="molecule type" value="Transcribed_RNA"/>
</dbReference>
<evidence type="ECO:0000313" key="1">
    <source>
        <dbReference type="EMBL" id="MBX50416.1"/>
    </source>
</evidence>
<protein>
    <submittedName>
        <fullName evidence="1">Uncharacterized protein</fullName>
    </submittedName>
</protein>
<accession>A0A2P2P6N3</accession>
<reference evidence="1" key="1">
    <citation type="submission" date="2018-02" db="EMBL/GenBank/DDBJ databases">
        <title>Rhizophora mucronata_Transcriptome.</title>
        <authorList>
            <person name="Meera S.P."/>
            <person name="Sreeshan A."/>
            <person name="Augustine A."/>
        </authorList>
    </citation>
    <scope>NUCLEOTIDE SEQUENCE</scope>
    <source>
        <tissue evidence="1">Leaf</tissue>
    </source>
</reference>
<proteinExistence type="predicted"/>
<sequence length="18" mass="2170">MTIDAHMNAYIFMLRKIT</sequence>
<name>A0A2P2P6N3_RHIMU</name>